<dbReference type="AlphaFoldDB" id="D5ABB7"/>
<dbReference type="InterPro" id="IPR011009">
    <property type="entry name" value="Kinase-like_dom_sf"/>
</dbReference>
<dbReference type="EMBL" id="BT123520">
    <property type="protein sequence ID" value="ADE76836.1"/>
    <property type="molecule type" value="mRNA"/>
</dbReference>
<organism evidence="1">
    <name type="scientific">Picea sitchensis</name>
    <name type="common">Sitka spruce</name>
    <name type="synonym">Pinus sitchensis</name>
    <dbReference type="NCBI Taxonomy" id="3332"/>
    <lineage>
        <taxon>Eukaryota</taxon>
        <taxon>Viridiplantae</taxon>
        <taxon>Streptophyta</taxon>
        <taxon>Embryophyta</taxon>
        <taxon>Tracheophyta</taxon>
        <taxon>Spermatophyta</taxon>
        <taxon>Pinopsida</taxon>
        <taxon>Pinidae</taxon>
        <taxon>Conifers I</taxon>
        <taxon>Pinales</taxon>
        <taxon>Pinaceae</taxon>
        <taxon>Picea</taxon>
    </lineage>
</organism>
<accession>D5ABB7</accession>
<protein>
    <recommendedName>
        <fullName evidence="2">Protein kinase domain-containing protein</fullName>
    </recommendedName>
</protein>
<sequence>MLVSIDRIANLTEEEQYLVFIFFSRSQLRRIRTKLENHSQNSFRCSSRTQDRQHERKTGRFWSFKRMTKLDDFGLSRMTIDGEATHVTTVVKGTAGYLDPEYRKHL</sequence>
<evidence type="ECO:0008006" key="2">
    <source>
        <dbReference type="Google" id="ProtNLM"/>
    </source>
</evidence>
<name>D5ABB7_PICSI</name>
<reference evidence="1" key="1">
    <citation type="submission" date="2010-04" db="EMBL/GenBank/DDBJ databases">
        <authorList>
            <person name="Reid K.E."/>
            <person name="Liao N."/>
            <person name="Chan S."/>
            <person name="Docking R."/>
            <person name="Taylor G."/>
            <person name="Moore R."/>
            <person name="Mayo M."/>
            <person name="Munro S."/>
            <person name="King J."/>
            <person name="Yanchuk A."/>
            <person name="Holt R."/>
            <person name="Jones S."/>
            <person name="Marra M."/>
            <person name="Ritland C.E."/>
            <person name="Ritland K."/>
            <person name="Bohlmann J."/>
        </authorList>
    </citation>
    <scope>NUCLEOTIDE SEQUENCE</scope>
    <source>
        <tissue evidence="1">Bud</tissue>
    </source>
</reference>
<evidence type="ECO:0000313" key="1">
    <source>
        <dbReference type="EMBL" id="ADE76836.1"/>
    </source>
</evidence>
<dbReference type="SUPFAM" id="SSF56112">
    <property type="entry name" value="Protein kinase-like (PK-like)"/>
    <property type="match status" value="1"/>
</dbReference>
<proteinExistence type="evidence at transcript level"/>